<accession>A0A381FLD7</accession>
<protein>
    <submittedName>
        <fullName evidence="2">Grasp-with-spasm system A modified peptide</fullName>
    </submittedName>
    <submittedName>
        <fullName evidence="3">Putative peptide modification target</fullName>
    </submittedName>
</protein>
<evidence type="ECO:0000313" key="3">
    <source>
        <dbReference type="EMBL" id="SUX47002.1"/>
    </source>
</evidence>
<evidence type="ECO:0000313" key="5">
    <source>
        <dbReference type="Proteomes" id="UP000269076"/>
    </source>
</evidence>
<dbReference type="EMBL" id="UFVR01000004">
    <property type="protein sequence ID" value="SUX47002.1"/>
    <property type="molecule type" value="Genomic_DNA"/>
</dbReference>
<sequence>MKKLTGMKSSFSSLENKKLKNLQSIKGGSASSRNSPSGYIENGQSISDTDKYTDATAGNWKWNGRVMTGELTGSVEPG</sequence>
<reference evidence="3 4" key="1">
    <citation type="submission" date="2018-06" db="EMBL/GenBank/DDBJ databases">
        <authorList>
            <consortium name="Pathogen Informatics"/>
            <person name="Doyle S."/>
        </authorList>
    </citation>
    <scope>NUCLEOTIDE SEQUENCE [LARGE SCALE GENOMIC DNA]</scope>
    <source>
        <strain evidence="3 4">NCTC13532</strain>
    </source>
</reference>
<proteinExistence type="predicted"/>
<feature type="region of interest" description="Disordered" evidence="1">
    <location>
        <begin position="22"/>
        <end position="54"/>
    </location>
</feature>
<dbReference type="EMBL" id="CP033928">
    <property type="protein sequence ID" value="AZA61606.1"/>
    <property type="molecule type" value="Genomic_DNA"/>
</dbReference>
<evidence type="ECO:0000256" key="1">
    <source>
        <dbReference type="SAM" id="MobiDB-lite"/>
    </source>
</evidence>
<evidence type="ECO:0000313" key="4">
    <source>
        <dbReference type="Proteomes" id="UP000254282"/>
    </source>
</evidence>
<dbReference type="Proteomes" id="UP000269076">
    <property type="component" value="Chromosome"/>
</dbReference>
<dbReference type="Proteomes" id="UP000254282">
    <property type="component" value="Unassembled WGS sequence"/>
</dbReference>
<feature type="compositionally biased region" description="Polar residues" evidence="1">
    <location>
        <begin position="22"/>
        <end position="47"/>
    </location>
</feature>
<dbReference type="Pfam" id="PF14406">
    <property type="entry name" value="Bacteroid_pep"/>
    <property type="match status" value="1"/>
</dbReference>
<dbReference type="AlphaFoldDB" id="A0A381FLD7"/>
<dbReference type="InterPro" id="IPR025842">
    <property type="entry name" value="Bacteroid_pep"/>
</dbReference>
<gene>
    <name evidence="2" type="ORF">EG340_11395</name>
    <name evidence="3" type="ORF">NCTC13532_02562</name>
</gene>
<organism evidence="3 4">
    <name type="scientific">Chryseobacterium indoltheticum</name>
    <dbReference type="NCBI Taxonomy" id="254"/>
    <lineage>
        <taxon>Bacteria</taxon>
        <taxon>Pseudomonadati</taxon>
        <taxon>Bacteroidota</taxon>
        <taxon>Flavobacteriia</taxon>
        <taxon>Flavobacteriales</taxon>
        <taxon>Weeksellaceae</taxon>
        <taxon>Chryseobacterium group</taxon>
        <taxon>Chryseobacterium</taxon>
    </lineage>
</organism>
<name>A0A381FLD7_9FLAO</name>
<reference evidence="2 5" key="2">
    <citation type="submission" date="2018-11" db="EMBL/GenBank/DDBJ databases">
        <title>Proposal to divide the Flavobacteriaceae and reorganize its genera based on Amino Acid Identity values calculated from whole genome sequences.</title>
        <authorList>
            <person name="Nicholson A.C."/>
            <person name="Gulvik C.A."/>
            <person name="Whitney A.M."/>
            <person name="Humrighouse B.W."/>
            <person name="Bell M."/>
            <person name="Holmes B."/>
            <person name="Steigerwalt A."/>
            <person name="Villarma A."/>
            <person name="Sheth M."/>
            <person name="Batra D."/>
            <person name="Pryor J."/>
            <person name="Bernardet J.-F."/>
            <person name="Hugo C."/>
            <person name="Kampfer P."/>
            <person name="Newman J."/>
            <person name="Mcquiston J.R."/>
        </authorList>
    </citation>
    <scope>NUCLEOTIDE SEQUENCE [LARGE SCALE GENOMIC DNA]</scope>
    <source>
        <strain evidence="2 5">G0211</strain>
    </source>
</reference>
<dbReference type="RefSeq" id="WP_115620546.1">
    <property type="nucleotide sequence ID" value="NZ_CP033928.1"/>
</dbReference>
<evidence type="ECO:0000313" key="2">
    <source>
        <dbReference type="EMBL" id="AZA61606.1"/>
    </source>
</evidence>